<accession>A0ACB8YWC3</accession>
<reference evidence="2" key="1">
    <citation type="journal article" date="2022" name="Mol. Ecol. Resour.">
        <title>The genomes of chicory, endive, great burdock and yacon provide insights into Asteraceae palaeo-polyploidization history and plant inulin production.</title>
        <authorList>
            <person name="Fan W."/>
            <person name="Wang S."/>
            <person name="Wang H."/>
            <person name="Wang A."/>
            <person name="Jiang F."/>
            <person name="Liu H."/>
            <person name="Zhao H."/>
            <person name="Xu D."/>
            <person name="Zhang Y."/>
        </authorList>
    </citation>
    <scope>NUCLEOTIDE SEQUENCE [LARGE SCALE GENOMIC DNA]</scope>
    <source>
        <strain evidence="2">cv. Punajuju</strain>
    </source>
</reference>
<sequence>MNLAEIIMAISVRPSFLQETDQCLQMKENKILIFHSFNALFRHKSIHSSVHLPRLIGFKTKPPTQFSFGHNFT</sequence>
<organism evidence="1 2">
    <name type="scientific">Cichorium intybus</name>
    <name type="common">Chicory</name>
    <dbReference type="NCBI Taxonomy" id="13427"/>
    <lineage>
        <taxon>Eukaryota</taxon>
        <taxon>Viridiplantae</taxon>
        <taxon>Streptophyta</taxon>
        <taxon>Embryophyta</taxon>
        <taxon>Tracheophyta</taxon>
        <taxon>Spermatophyta</taxon>
        <taxon>Magnoliopsida</taxon>
        <taxon>eudicotyledons</taxon>
        <taxon>Gunneridae</taxon>
        <taxon>Pentapetalae</taxon>
        <taxon>asterids</taxon>
        <taxon>campanulids</taxon>
        <taxon>Asterales</taxon>
        <taxon>Asteraceae</taxon>
        <taxon>Cichorioideae</taxon>
        <taxon>Cichorieae</taxon>
        <taxon>Cichoriinae</taxon>
        <taxon>Cichorium</taxon>
    </lineage>
</organism>
<protein>
    <submittedName>
        <fullName evidence="1">Uncharacterized protein</fullName>
    </submittedName>
</protein>
<evidence type="ECO:0000313" key="2">
    <source>
        <dbReference type="Proteomes" id="UP001055811"/>
    </source>
</evidence>
<proteinExistence type="predicted"/>
<dbReference type="EMBL" id="CM042017">
    <property type="protein sequence ID" value="KAI3689822.1"/>
    <property type="molecule type" value="Genomic_DNA"/>
</dbReference>
<name>A0ACB8YWC3_CICIN</name>
<keyword evidence="2" id="KW-1185">Reference proteome</keyword>
<comment type="caution">
    <text evidence="1">The sequence shown here is derived from an EMBL/GenBank/DDBJ whole genome shotgun (WGS) entry which is preliminary data.</text>
</comment>
<reference evidence="1 2" key="2">
    <citation type="journal article" date="2022" name="Mol. Ecol. Resour.">
        <title>The genomes of chicory, endive, great burdock and yacon provide insights into Asteraceae paleo-polyploidization history and plant inulin production.</title>
        <authorList>
            <person name="Fan W."/>
            <person name="Wang S."/>
            <person name="Wang H."/>
            <person name="Wang A."/>
            <person name="Jiang F."/>
            <person name="Liu H."/>
            <person name="Zhao H."/>
            <person name="Xu D."/>
            <person name="Zhang Y."/>
        </authorList>
    </citation>
    <scope>NUCLEOTIDE SEQUENCE [LARGE SCALE GENOMIC DNA]</scope>
    <source>
        <strain evidence="2">cv. Punajuju</strain>
        <tissue evidence="1">Leaves</tissue>
    </source>
</reference>
<gene>
    <name evidence="1" type="ORF">L2E82_47792</name>
</gene>
<dbReference type="Proteomes" id="UP001055811">
    <property type="component" value="Linkage Group LG09"/>
</dbReference>
<evidence type="ECO:0000313" key="1">
    <source>
        <dbReference type="EMBL" id="KAI3689822.1"/>
    </source>
</evidence>